<comment type="caution">
    <text evidence="5">The sequence shown here is derived from an EMBL/GenBank/DDBJ whole genome shotgun (WGS) entry which is preliminary data.</text>
</comment>
<dbReference type="PANTHER" id="PTHR11545">
    <property type="entry name" value="RIBOSOMAL PROTEIN L13"/>
    <property type="match status" value="1"/>
</dbReference>
<dbReference type="InterPro" id="IPR036899">
    <property type="entry name" value="Ribosomal_uL13_sf"/>
</dbReference>
<dbReference type="GO" id="GO:0006412">
    <property type="term" value="P:translation"/>
    <property type="evidence" value="ECO:0007669"/>
    <property type="project" value="UniProtKB-UniRule"/>
</dbReference>
<keyword evidence="2 4" id="KW-0689">Ribosomal protein</keyword>
<comment type="similarity">
    <text evidence="1 4">Belongs to the universal ribosomal protein uL13 family.</text>
</comment>
<dbReference type="Proteomes" id="UP000177190">
    <property type="component" value="Unassembled WGS sequence"/>
</dbReference>
<accession>A0A1G2HN80</accession>
<dbReference type="GO" id="GO:1990904">
    <property type="term" value="C:ribonucleoprotein complex"/>
    <property type="evidence" value="ECO:0007669"/>
    <property type="project" value="UniProtKB-KW"/>
</dbReference>
<evidence type="ECO:0000256" key="4">
    <source>
        <dbReference type="HAMAP-Rule" id="MF_01366"/>
    </source>
</evidence>
<dbReference type="InterPro" id="IPR005823">
    <property type="entry name" value="Ribosomal_uL13_bac-type"/>
</dbReference>
<evidence type="ECO:0000256" key="1">
    <source>
        <dbReference type="ARBA" id="ARBA00006227"/>
    </source>
</evidence>
<dbReference type="CDD" id="cd00392">
    <property type="entry name" value="Ribosomal_L13"/>
    <property type="match status" value="1"/>
</dbReference>
<dbReference type="EMBL" id="MHOM01000028">
    <property type="protein sequence ID" value="OGZ63946.1"/>
    <property type="molecule type" value="Genomic_DNA"/>
</dbReference>
<dbReference type="GO" id="GO:0003735">
    <property type="term" value="F:structural constituent of ribosome"/>
    <property type="evidence" value="ECO:0007669"/>
    <property type="project" value="InterPro"/>
</dbReference>
<dbReference type="NCBIfam" id="TIGR01066">
    <property type="entry name" value="rplM_bact"/>
    <property type="match status" value="1"/>
</dbReference>
<dbReference type="SUPFAM" id="SSF52161">
    <property type="entry name" value="Ribosomal protein L13"/>
    <property type="match status" value="1"/>
</dbReference>
<name>A0A1G2HN80_9BACT</name>
<dbReference type="GO" id="GO:0017148">
    <property type="term" value="P:negative regulation of translation"/>
    <property type="evidence" value="ECO:0007669"/>
    <property type="project" value="TreeGrafter"/>
</dbReference>
<keyword evidence="3 4" id="KW-0687">Ribonucleoprotein</keyword>
<dbReference type="PANTHER" id="PTHR11545:SF2">
    <property type="entry name" value="LARGE RIBOSOMAL SUBUNIT PROTEIN UL13M"/>
    <property type="match status" value="1"/>
</dbReference>
<dbReference type="AlphaFoldDB" id="A0A1G2HN80"/>
<dbReference type="STRING" id="1802200.A2812_02050"/>
<gene>
    <name evidence="4" type="primary">rplM</name>
    <name evidence="5" type="ORF">A2812_02050</name>
</gene>
<dbReference type="Pfam" id="PF00572">
    <property type="entry name" value="Ribosomal_L13"/>
    <property type="match status" value="1"/>
</dbReference>
<evidence type="ECO:0000313" key="6">
    <source>
        <dbReference type="Proteomes" id="UP000177190"/>
    </source>
</evidence>
<dbReference type="GO" id="GO:0003729">
    <property type="term" value="F:mRNA binding"/>
    <property type="evidence" value="ECO:0007669"/>
    <property type="project" value="TreeGrafter"/>
</dbReference>
<dbReference type="HAMAP" id="MF_01366">
    <property type="entry name" value="Ribosomal_uL13"/>
    <property type="match status" value="1"/>
</dbReference>
<organism evidence="5 6">
    <name type="scientific">Candidatus Staskawiczbacteria bacterium RIFCSPHIGHO2_01_FULL_36_16</name>
    <dbReference type="NCBI Taxonomy" id="1802200"/>
    <lineage>
        <taxon>Bacteria</taxon>
        <taxon>Candidatus Staskawicziibacteriota</taxon>
    </lineage>
</organism>
<dbReference type="InterPro" id="IPR005822">
    <property type="entry name" value="Ribosomal_uL13"/>
</dbReference>
<dbReference type="Gene3D" id="3.90.1180.10">
    <property type="entry name" value="Ribosomal protein L13"/>
    <property type="match status" value="1"/>
</dbReference>
<evidence type="ECO:0000256" key="2">
    <source>
        <dbReference type="ARBA" id="ARBA00022980"/>
    </source>
</evidence>
<dbReference type="PIRSF" id="PIRSF002181">
    <property type="entry name" value="Ribosomal_L13"/>
    <property type="match status" value="1"/>
</dbReference>
<sequence>MEKIERKMEKIERKIHILDAENKSLGRLAVEVAVLLRGKHKPDFVPYKDVGDIVVVKNIDKMKFTGNKLENKNYFHFTGYLGNMKQATLKEFLVKRGPKEVLRKAVMGMLCKNKLRARQIKRLRFE</sequence>
<dbReference type="GO" id="GO:0005840">
    <property type="term" value="C:ribosome"/>
    <property type="evidence" value="ECO:0007669"/>
    <property type="project" value="UniProtKB-KW"/>
</dbReference>
<proteinExistence type="inferred from homology"/>
<reference evidence="5 6" key="1">
    <citation type="journal article" date="2016" name="Nat. Commun.">
        <title>Thousands of microbial genomes shed light on interconnected biogeochemical processes in an aquifer system.</title>
        <authorList>
            <person name="Anantharaman K."/>
            <person name="Brown C.T."/>
            <person name="Hug L.A."/>
            <person name="Sharon I."/>
            <person name="Castelle C.J."/>
            <person name="Probst A.J."/>
            <person name="Thomas B.C."/>
            <person name="Singh A."/>
            <person name="Wilkins M.J."/>
            <person name="Karaoz U."/>
            <person name="Brodie E.L."/>
            <person name="Williams K.H."/>
            <person name="Hubbard S.S."/>
            <person name="Banfield J.F."/>
        </authorList>
    </citation>
    <scope>NUCLEOTIDE SEQUENCE [LARGE SCALE GENOMIC DNA]</scope>
</reference>
<protein>
    <recommendedName>
        <fullName evidence="4">Large ribosomal subunit protein uL13</fullName>
    </recommendedName>
</protein>
<evidence type="ECO:0000256" key="3">
    <source>
        <dbReference type="ARBA" id="ARBA00023274"/>
    </source>
</evidence>
<comment type="subunit">
    <text evidence="4">Part of the 50S ribosomal subunit.</text>
</comment>
<comment type="function">
    <text evidence="4">This protein is one of the early assembly proteins of the 50S ribosomal subunit, although it is not seen to bind rRNA by itself. It is important during the early stages of 50S assembly.</text>
</comment>
<evidence type="ECO:0000313" key="5">
    <source>
        <dbReference type="EMBL" id="OGZ63946.1"/>
    </source>
</evidence>